<dbReference type="GO" id="GO:0001181">
    <property type="term" value="F:RNA polymerase I general transcription initiation factor activity"/>
    <property type="evidence" value="ECO:0007669"/>
    <property type="project" value="TreeGrafter"/>
</dbReference>
<dbReference type="EMBL" id="LGRB01000008">
    <property type="protein sequence ID" value="OCT53359.1"/>
    <property type="molecule type" value="Genomic_DNA"/>
</dbReference>
<dbReference type="STRING" id="86049.A0A1C1CXV9"/>
<feature type="compositionally biased region" description="Basic and acidic residues" evidence="1">
    <location>
        <begin position="456"/>
        <end position="484"/>
    </location>
</feature>
<organism evidence="2 3">
    <name type="scientific">Cladophialophora carrionii</name>
    <dbReference type="NCBI Taxonomy" id="86049"/>
    <lineage>
        <taxon>Eukaryota</taxon>
        <taxon>Fungi</taxon>
        <taxon>Dikarya</taxon>
        <taxon>Ascomycota</taxon>
        <taxon>Pezizomycotina</taxon>
        <taxon>Eurotiomycetes</taxon>
        <taxon>Chaetothyriomycetidae</taxon>
        <taxon>Chaetothyriales</taxon>
        <taxon>Herpotrichiellaceae</taxon>
        <taxon>Cladophialophora</taxon>
    </lineage>
</organism>
<dbReference type="VEuPathDB" id="FungiDB:G647_00326"/>
<proteinExistence type="predicted"/>
<evidence type="ECO:0000313" key="3">
    <source>
        <dbReference type="Proteomes" id="UP000094526"/>
    </source>
</evidence>
<feature type="compositionally biased region" description="Acidic residues" evidence="1">
    <location>
        <begin position="1"/>
        <end position="11"/>
    </location>
</feature>
<dbReference type="PANTHER" id="PTHR28079">
    <property type="entry name" value="RNA POLYMERASE I-SPECIFIC TRANSCRIPTION INITIATION FACTOR RRN5"/>
    <property type="match status" value="1"/>
</dbReference>
<evidence type="ECO:0000313" key="2">
    <source>
        <dbReference type="EMBL" id="OCT53359.1"/>
    </source>
</evidence>
<dbReference type="Proteomes" id="UP000094526">
    <property type="component" value="Unassembled WGS sequence"/>
</dbReference>
<feature type="compositionally biased region" description="Low complexity" evidence="1">
    <location>
        <begin position="397"/>
        <end position="416"/>
    </location>
</feature>
<dbReference type="GO" id="GO:0000182">
    <property type="term" value="F:rDNA binding"/>
    <property type="evidence" value="ECO:0007669"/>
    <property type="project" value="TreeGrafter"/>
</dbReference>
<dbReference type="AlphaFoldDB" id="A0A1C1CXV9"/>
<keyword evidence="3" id="KW-1185">Reference proteome</keyword>
<sequence length="580" mass="65277">MDLDDSPDESDDQGHVSRDGDLLHDEDDEDDSLNEDEHEHDHEHADARTHALEARPTARPDIARSVSFPQRKWNRLRKHYRDHYLVLFKNTFEAGEDDYFHGDLSPTQLGATLWQPDEKTNFYRALRRKGRHDLPALAGLVGSKSVVEIKAYLDNLRELEADRQRFEAQPKNVAHAEIPAAVEVGPDCEAILNRAADALLAFQEQYDAAAAKESNGMWLIDHEIAAELDERADDSEMQGDAPDLASDDDASPIPQRACSFFHLSAYLELSERLFMNRGSNSPDSWQNVAEEGERPSITLDCVTLLYDIIVNLLRRLVQSCIFLAQSRLRASTTKEYRPSGSVKFEDVAAALDVLGVRRNARSYWVGLARRNGLRIVDDAHRRGVDGKAAIPYGAVEESLSQSGRSRSVSAARGASSGEDEAISESSSPMESEDSSRDHSNDHSNDEEDDVQGSEGEVSHQQEGDEDFRDGTETEHDAPGSEGRSKVAISRHKRFRLLEEQQDDYLERMDKAARRREESRLLSFLGAEEHEKVKEEDGVDLGVRPRRLRKSVADCMGWSSINFEAEWETLAKRRRLDSPAD</sequence>
<feature type="region of interest" description="Disordered" evidence="1">
    <location>
        <begin position="397"/>
        <end position="492"/>
    </location>
</feature>
<dbReference type="OrthoDB" id="2240312at2759"/>
<evidence type="ECO:0008006" key="4">
    <source>
        <dbReference type="Google" id="ProtNLM"/>
    </source>
</evidence>
<protein>
    <recommendedName>
        <fullName evidence="4">Homeodomain-like protein</fullName>
    </recommendedName>
</protein>
<accession>A0A1C1CXV9</accession>
<dbReference type="GO" id="GO:0006361">
    <property type="term" value="P:transcription initiation at RNA polymerase I promoter"/>
    <property type="evidence" value="ECO:0007669"/>
    <property type="project" value="TreeGrafter"/>
</dbReference>
<dbReference type="PANTHER" id="PTHR28079:SF1">
    <property type="entry name" value="RNA POLYMERASE I-SPECIFIC TRANSCRIPTION INITIATION FACTOR RRN5"/>
    <property type="match status" value="1"/>
</dbReference>
<comment type="caution">
    <text evidence="2">The sequence shown here is derived from an EMBL/GenBank/DDBJ whole genome shotgun (WGS) entry which is preliminary data.</text>
</comment>
<feature type="compositionally biased region" description="Basic and acidic residues" evidence="1">
    <location>
        <begin position="12"/>
        <end position="23"/>
    </location>
</feature>
<dbReference type="GO" id="GO:0000500">
    <property type="term" value="C:RNA polymerase I upstream activating factor complex"/>
    <property type="evidence" value="ECO:0007669"/>
    <property type="project" value="InterPro"/>
</dbReference>
<feature type="compositionally biased region" description="Basic and acidic residues" evidence="1">
    <location>
        <begin position="433"/>
        <end position="443"/>
    </location>
</feature>
<feature type="compositionally biased region" description="Acidic residues" evidence="1">
    <location>
        <begin position="24"/>
        <end position="34"/>
    </location>
</feature>
<gene>
    <name evidence="2" type="ORF">CLCR_09955</name>
</gene>
<dbReference type="GO" id="GO:0042790">
    <property type="term" value="P:nucleolar large rRNA transcription by RNA polymerase I"/>
    <property type="evidence" value="ECO:0007669"/>
    <property type="project" value="InterPro"/>
</dbReference>
<name>A0A1C1CXV9_9EURO</name>
<reference evidence="3" key="1">
    <citation type="submission" date="2015-07" db="EMBL/GenBank/DDBJ databases">
        <authorList>
            <person name="Teixeira M.M."/>
            <person name="Souza R.C."/>
            <person name="Almeida L.G."/>
            <person name="Vicente V.A."/>
            <person name="de Hoog S."/>
            <person name="Bocca A.L."/>
            <person name="de Almeida S.R."/>
            <person name="Vasconcelos A.T."/>
            <person name="Felipe M.S."/>
        </authorList>
    </citation>
    <scope>NUCLEOTIDE SEQUENCE [LARGE SCALE GENOMIC DNA]</scope>
    <source>
        <strain evidence="3">KSF</strain>
    </source>
</reference>
<feature type="compositionally biased region" description="Basic and acidic residues" evidence="1">
    <location>
        <begin position="35"/>
        <end position="62"/>
    </location>
</feature>
<evidence type="ECO:0000256" key="1">
    <source>
        <dbReference type="SAM" id="MobiDB-lite"/>
    </source>
</evidence>
<feature type="region of interest" description="Disordered" evidence="1">
    <location>
        <begin position="1"/>
        <end position="63"/>
    </location>
</feature>
<dbReference type="VEuPathDB" id="FungiDB:CLCR_09955"/>
<dbReference type="InterPro" id="IPR039601">
    <property type="entry name" value="Rrn5"/>
</dbReference>